<dbReference type="EMBL" id="JAACFV010000073">
    <property type="protein sequence ID" value="KAF7507183.1"/>
    <property type="molecule type" value="Genomic_DNA"/>
</dbReference>
<evidence type="ECO:0000313" key="2">
    <source>
        <dbReference type="Proteomes" id="UP000606974"/>
    </source>
</evidence>
<comment type="caution">
    <text evidence="1">The sequence shown here is derived from an EMBL/GenBank/DDBJ whole genome shotgun (WGS) entry which is preliminary data.</text>
</comment>
<accession>A0A8H7ADM1</accession>
<sequence length="130" mass="14643">MLALTVFTLLGPRNPIFGYCMIDIWSVLVAVAEARVKLKHAWFDLIPVVFFKSHIFAALEVQSIFRSLLSLKLNSAPSAFGKLPDLHIDSLQRFMAHCQQLRHLRVESMELLGLTVAVIGLSLPENIYSH</sequence>
<dbReference type="Proteomes" id="UP000606974">
    <property type="component" value="Unassembled WGS sequence"/>
</dbReference>
<gene>
    <name evidence="1" type="ORF">GJ744_010865</name>
</gene>
<evidence type="ECO:0000313" key="1">
    <source>
        <dbReference type="EMBL" id="KAF7507183.1"/>
    </source>
</evidence>
<keyword evidence="2" id="KW-1185">Reference proteome</keyword>
<dbReference type="AlphaFoldDB" id="A0A8H7ADM1"/>
<reference evidence="1" key="1">
    <citation type="submission" date="2020-02" db="EMBL/GenBank/DDBJ databases">
        <authorList>
            <person name="Palmer J.M."/>
        </authorList>
    </citation>
    <scope>NUCLEOTIDE SEQUENCE</scope>
    <source>
        <strain evidence="1">EPUS1.4</strain>
        <tissue evidence="1">Thallus</tissue>
    </source>
</reference>
<name>A0A8H7ADM1_9EURO</name>
<organism evidence="1 2">
    <name type="scientific">Endocarpon pusillum</name>
    <dbReference type="NCBI Taxonomy" id="364733"/>
    <lineage>
        <taxon>Eukaryota</taxon>
        <taxon>Fungi</taxon>
        <taxon>Dikarya</taxon>
        <taxon>Ascomycota</taxon>
        <taxon>Pezizomycotina</taxon>
        <taxon>Eurotiomycetes</taxon>
        <taxon>Chaetothyriomycetidae</taxon>
        <taxon>Verrucariales</taxon>
        <taxon>Verrucariaceae</taxon>
        <taxon>Endocarpon</taxon>
    </lineage>
</organism>
<protein>
    <submittedName>
        <fullName evidence="1">Uncharacterized protein</fullName>
    </submittedName>
</protein>
<proteinExistence type="predicted"/>